<keyword evidence="1" id="KW-0548">Nucleotidyltransferase</keyword>
<protein>
    <submittedName>
        <fullName evidence="1">Reverse transcriptase</fullName>
    </submittedName>
</protein>
<proteinExistence type="predicted"/>
<gene>
    <name evidence="1" type="ORF">PHMEG_00026661</name>
</gene>
<dbReference type="AlphaFoldDB" id="A0A225VBM8"/>
<evidence type="ECO:0000313" key="1">
    <source>
        <dbReference type="EMBL" id="OWZ01880.1"/>
    </source>
</evidence>
<dbReference type="OrthoDB" id="89493at2759"/>
<keyword evidence="2" id="KW-1185">Reference proteome</keyword>
<reference evidence="2" key="1">
    <citation type="submission" date="2017-03" db="EMBL/GenBank/DDBJ databases">
        <title>Phytopthora megakarya and P. palmivora, two closely related causual agents of cacao black pod achieved similar genome size and gene model numbers by different mechanisms.</title>
        <authorList>
            <person name="Ali S."/>
            <person name="Shao J."/>
            <person name="Larry D.J."/>
            <person name="Kronmiller B."/>
            <person name="Shen D."/>
            <person name="Strem M.D."/>
            <person name="Melnick R.L."/>
            <person name="Guiltinan M.J."/>
            <person name="Tyler B.M."/>
            <person name="Meinhardt L.W."/>
            <person name="Bailey B.A."/>
        </authorList>
    </citation>
    <scope>NUCLEOTIDE SEQUENCE [LARGE SCALE GENOMIC DNA]</scope>
    <source>
        <strain evidence="2">zdho120</strain>
    </source>
</reference>
<keyword evidence="1" id="KW-0808">Transferase</keyword>
<keyword evidence="1" id="KW-0695">RNA-directed DNA polymerase</keyword>
<dbReference type="EMBL" id="NBNE01006552">
    <property type="protein sequence ID" value="OWZ01880.1"/>
    <property type="molecule type" value="Genomic_DNA"/>
</dbReference>
<name>A0A225VBM8_9STRA</name>
<evidence type="ECO:0000313" key="2">
    <source>
        <dbReference type="Proteomes" id="UP000198211"/>
    </source>
</evidence>
<accession>A0A225VBM8</accession>
<dbReference type="Proteomes" id="UP000198211">
    <property type="component" value="Unassembled WGS sequence"/>
</dbReference>
<sequence length="203" mass="23313">MLNTNGVLPHIRNLIVLVLANFPDLLYQSNSHKQLRIEANPANHPITVRISDMADISVVVVTLRATEIGQTTSCEVSSEQELLSALARYAGDEVQILGGHPHPKLSRMVHLWAGCRRWRQTRQGYKHGAISTQRRRGLRDVSRRKEDWITENVVIDQALSTLKWTHIRKMVEISPWREQLLFRLKHRALTRWDSIAQHPGCVI</sequence>
<comment type="caution">
    <text evidence="1">The sequence shown here is derived from an EMBL/GenBank/DDBJ whole genome shotgun (WGS) entry which is preliminary data.</text>
</comment>
<dbReference type="GO" id="GO:0003964">
    <property type="term" value="F:RNA-directed DNA polymerase activity"/>
    <property type="evidence" value="ECO:0007669"/>
    <property type="project" value="UniProtKB-KW"/>
</dbReference>
<organism evidence="1 2">
    <name type="scientific">Phytophthora megakarya</name>
    <dbReference type="NCBI Taxonomy" id="4795"/>
    <lineage>
        <taxon>Eukaryota</taxon>
        <taxon>Sar</taxon>
        <taxon>Stramenopiles</taxon>
        <taxon>Oomycota</taxon>
        <taxon>Peronosporomycetes</taxon>
        <taxon>Peronosporales</taxon>
        <taxon>Peronosporaceae</taxon>
        <taxon>Phytophthora</taxon>
    </lineage>
</organism>